<dbReference type="GO" id="GO:0004888">
    <property type="term" value="F:transmembrane signaling receptor activity"/>
    <property type="evidence" value="ECO:0007669"/>
    <property type="project" value="InterPro"/>
</dbReference>
<evidence type="ECO:0000256" key="3">
    <source>
        <dbReference type="ARBA" id="ARBA00022500"/>
    </source>
</evidence>
<sequence>MSLKLKIILTALAVFLAIVSTLVLRSYFYTQSAAVENIEIQQINRSDEVAALMGLWAESKKAAITAEAKRLKAKGDAFNAEPEKNIEDYALVAEANAFDLVYFGSEQDGSFWMSKQSQLPEGYDPRVRPWYQMGKSKTGTQFTEPYVDMITGGLVVSIIEGISINGDFAGVLGSDVPLKSIIDKVMNVGSGDKGRPFVTDSAGKILIHDDSGLVLKKSIGELDPSLSNLMNEVEKNDSGVFHYSLEGKNMLLAYSKVPELGWVSFVTADEASVLAPAKKEAFNLTFLSLIPVLFGIALFWYLVSRQLKPIDTLIQRLRDIAEGEADLTKTLDDSRTDELGDVARLFNRFIGRVKDIMESVSDLSHNMTKSISELSTTVSDISRGMHNQTDETNSLATAVEEMNQTISQIAESANETSVQANATIKSAEGSKMSVTDTVSKMQQIAENVRESAEVITRLGESSAQIGDIINVINDIADQTNLLALNAAIEAARAGEAGRGFAVVADEVRKLAERTQSATKEISDMISMLQTESKNAVVKVESGVGQVEAGTRSADSAEKSISLIVEQTTVATDMVNQIASAAEEQAATTTEIAKNVEKINNIAEVNNRELAEITDFARQIHTDAEDLLRTINQFRIR</sequence>
<dbReference type="GO" id="GO:0006935">
    <property type="term" value="P:chemotaxis"/>
    <property type="evidence" value="ECO:0007669"/>
    <property type="project" value="UniProtKB-KW"/>
</dbReference>
<comment type="subcellular location">
    <subcellularLocation>
        <location evidence="1">Cell membrane</location>
        <topology evidence="1">Multi-pass membrane protein</topology>
    </subcellularLocation>
</comment>
<evidence type="ECO:0000256" key="6">
    <source>
        <dbReference type="ARBA" id="ARBA00023136"/>
    </source>
</evidence>
<dbReference type="SUPFAM" id="SSF103190">
    <property type="entry name" value="Sensory domain-like"/>
    <property type="match status" value="1"/>
</dbReference>
<keyword evidence="4 10" id="KW-0812">Transmembrane</keyword>
<evidence type="ECO:0000313" key="13">
    <source>
        <dbReference type="EMBL" id="TCK61904.1"/>
    </source>
</evidence>
<dbReference type="Proteomes" id="UP000294614">
    <property type="component" value="Unassembled WGS sequence"/>
</dbReference>
<comment type="similarity">
    <text evidence="8">Belongs to the methyl-accepting chemotaxis (MCP) protein family.</text>
</comment>
<evidence type="ECO:0000256" key="9">
    <source>
        <dbReference type="PROSITE-ProRule" id="PRU00284"/>
    </source>
</evidence>
<evidence type="ECO:0000256" key="7">
    <source>
        <dbReference type="ARBA" id="ARBA00023224"/>
    </source>
</evidence>
<dbReference type="Pfam" id="PF02743">
    <property type="entry name" value="dCache_1"/>
    <property type="match status" value="1"/>
</dbReference>
<dbReference type="InterPro" id="IPR033479">
    <property type="entry name" value="dCache_1"/>
</dbReference>
<evidence type="ECO:0000256" key="4">
    <source>
        <dbReference type="ARBA" id="ARBA00022692"/>
    </source>
</evidence>
<dbReference type="GO" id="GO:0005886">
    <property type="term" value="C:plasma membrane"/>
    <property type="evidence" value="ECO:0007669"/>
    <property type="project" value="UniProtKB-SubCell"/>
</dbReference>
<dbReference type="CDD" id="cd12913">
    <property type="entry name" value="PDC1_MCP_like"/>
    <property type="match status" value="1"/>
</dbReference>
<dbReference type="PANTHER" id="PTHR32089">
    <property type="entry name" value="METHYL-ACCEPTING CHEMOTAXIS PROTEIN MCPB"/>
    <property type="match status" value="1"/>
</dbReference>
<keyword evidence="14" id="KW-1185">Reference proteome</keyword>
<dbReference type="SMART" id="SM00304">
    <property type="entry name" value="HAMP"/>
    <property type="match status" value="2"/>
</dbReference>
<dbReference type="Pfam" id="PF00015">
    <property type="entry name" value="MCPsignal"/>
    <property type="match status" value="1"/>
</dbReference>
<dbReference type="Gene3D" id="3.30.450.20">
    <property type="entry name" value="PAS domain"/>
    <property type="match status" value="2"/>
</dbReference>
<accession>A0A4R1KBR4</accession>
<dbReference type="OrthoDB" id="9760371at2"/>
<proteinExistence type="inferred from homology"/>
<evidence type="ECO:0000259" key="11">
    <source>
        <dbReference type="PROSITE" id="PS50111"/>
    </source>
</evidence>
<keyword evidence="3" id="KW-0145">Chemotaxis</keyword>
<dbReference type="PROSITE" id="PS50111">
    <property type="entry name" value="CHEMOTAXIS_TRANSDUC_2"/>
    <property type="match status" value="1"/>
</dbReference>
<dbReference type="InterPro" id="IPR003660">
    <property type="entry name" value="HAMP_dom"/>
</dbReference>
<dbReference type="PRINTS" id="PR00260">
    <property type="entry name" value="CHEMTRNSDUCR"/>
</dbReference>
<dbReference type="Pfam" id="PF00672">
    <property type="entry name" value="HAMP"/>
    <property type="match status" value="1"/>
</dbReference>
<dbReference type="Gene3D" id="1.10.287.950">
    <property type="entry name" value="Methyl-accepting chemotaxis protein"/>
    <property type="match status" value="1"/>
</dbReference>
<feature type="domain" description="Methyl-accepting transducer" evidence="11">
    <location>
        <begin position="363"/>
        <end position="599"/>
    </location>
</feature>
<keyword evidence="6 10" id="KW-0472">Membrane</keyword>
<feature type="domain" description="HAMP" evidence="12">
    <location>
        <begin position="304"/>
        <end position="358"/>
    </location>
</feature>
<name>A0A4R1KBR4_9BACT</name>
<evidence type="ECO:0000256" key="8">
    <source>
        <dbReference type="ARBA" id="ARBA00029447"/>
    </source>
</evidence>
<comment type="caution">
    <text evidence="13">The sequence shown here is derived from an EMBL/GenBank/DDBJ whole genome shotgun (WGS) entry which is preliminary data.</text>
</comment>
<keyword evidence="5 10" id="KW-1133">Transmembrane helix</keyword>
<dbReference type="CDD" id="cd06225">
    <property type="entry name" value="HAMP"/>
    <property type="match status" value="1"/>
</dbReference>
<dbReference type="CDD" id="cd12912">
    <property type="entry name" value="PDC2_MCP_like"/>
    <property type="match status" value="1"/>
</dbReference>
<gene>
    <name evidence="13" type="ORF">C8D98_0410</name>
</gene>
<dbReference type="EMBL" id="SMGG01000003">
    <property type="protein sequence ID" value="TCK61904.1"/>
    <property type="molecule type" value="Genomic_DNA"/>
</dbReference>
<dbReference type="InterPro" id="IPR004090">
    <property type="entry name" value="Chemotax_Me-accpt_rcpt"/>
</dbReference>
<dbReference type="PANTHER" id="PTHR32089:SF112">
    <property type="entry name" value="LYSOZYME-LIKE PROTEIN-RELATED"/>
    <property type="match status" value="1"/>
</dbReference>
<dbReference type="InterPro" id="IPR004089">
    <property type="entry name" value="MCPsignal_dom"/>
</dbReference>
<dbReference type="SUPFAM" id="SSF58104">
    <property type="entry name" value="Methyl-accepting chemotaxis protein (MCP) signaling domain"/>
    <property type="match status" value="1"/>
</dbReference>
<evidence type="ECO:0000256" key="1">
    <source>
        <dbReference type="ARBA" id="ARBA00004651"/>
    </source>
</evidence>
<feature type="transmembrane region" description="Helical" evidence="10">
    <location>
        <begin position="281"/>
        <end position="303"/>
    </location>
</feature>
<evidence type="ECO:0000256" key="5">
    <source>
        <dbReference type="ARBA" id="ARBA00022989"/>
    </source>
</evidence>
<dbReference type="PROSITE" id="PS50885">
    <property type="entry name" value="HAMP"/>
    <property type="match status" value="1"/>
</dbReference>
<evidence type="ECO:0000256" key="10">
    <source>
        <dbReference type="SAM" id="Phobius"/>
    </source>
</evidence>
<dbReference type="GO" id="GO:0007165">
    <property type="term" value="P:signal transduction"/>
    <property type="evidence" value="ECO:0007669"/>
    <property type="project" value="UniProtKB-KW"/>
</dbReference>
<dbReference type="RefSeq" id="WP_132871562.1">
    <property type="nucleotide sequence ID" value="NZ_SMGG01000003.1"/>
</dbReference>
<evidence type="ECO:0000259" key="12">
    <source>
        <dbReference type="PROSITE" id="PS50885"/>
    </source>
</evidence>
<organism evidence="13 14">
    <name type="scientific">Seleniivibrio woodruffii</name>
    <dbReference type="NCBI Taxonomy" id="1078050"/>
    <lineage>
        <taxon>Bacteria</taxon>
        <taxon>Pseudomonadati</taxon>
        <taxon>Deferribacterota</taxon>
        <taxon>Deferribacteres</taxon>
        <taxon>Deferribacterales</taxon>
        <taxon>Geovibrionaceae</taxon>
        <taxon>Seleniivibrio</taxon>
    </lineage>
</organism>
<dbReference type="SMART" id="SM00283">
    <property type="entry name" value="MA"/>
    <property type="match status" value="1"/>
</dbReference>
<evidence type="ECO:0000256" key="2">
    <source>
        <dbReference type="ARBA" id="ARBA00022475"/>
    </source>
</evidence>
<dbReference type="InterPro" id="IPR029151">
    <property type="entry name" value="Sensor-like_sf"/>
</dbReference>
<dbReference type="AlphaFoldDB" id="A0A4R1KBR4"/>
<keyword evidence="7 9" id="KW-0807">Transducer</keyword>
<protein>
    <submittedName>
        <fullName evidence="13">Methyl-accepting chemotaxis sensory transducer with Cache sensor</fullName>
    </submittedName>
</protein>
<dbReference type="CDD" id="cd11386">
    <property type="entry name" value="MCP_signal"/>
    <property type="match status" value="1"/>
</dbReference>
<keyword evidence="2" id="KW-1003">Cell membrane</keyword>
<reference evidence="13 14" key="1">
    <citation type="submission" date="2019-03" db="EMBL/GenBank/DDBJ databases">
        <title>Genomic Encyclopedia of Type Strains, Phase IV (KMG-IV): sequencing the most valuable type-strain genomes for metagenomic binning, comparative biology and taxonomic classification.</title>
        <authorList>
            <person name="Goeker M."/>
        </authorList>
    </citation>
    <scope>NUCLEOTIDE SEQUENCE [LARGE SCALE GENOMIC DNA]</scope>
    <source>
        <strain evidence="13 14">DSM 24984</strain>
    </source>
</reference>
<evidence type="ECO:0000313" key="14">
    <source>
        <dbReference type="Proteomes" id="UP000294614"/>
    </source>
</evidence>
<dbReference type="FunFam" id="1.10.287.950:FF:000001">
    <property type="entry name" value="Methyl-accepting chemotaxis sensory transducer"/>
    <property type="match status" value="1"/>
</dbReference>